<dbReference type="AlphaFoldDB" id="A0A6G1IG16"/>
<evidence type="ECO:0008006" key="3">
    <source>
        <dbReference type="Google" id="ProtNLM"/>
    </source>
</evidence>
<dbReference type="Proteomes" id="UP000799291">
    <property type="component" value="Unassembled WGS sequence"/>
</dbReference>
<evidence type="ECO:0000313" key="2">
    <source>
        <dbReference type="Proteomes" id="UP000799291"/>
    </source>
</evidence>
<keyword evidence="2" id="KW-1185">Reference proteome</keyword>
<sequence>MYGHAQRRPQFPSWSWVAWSGAVSMMNDVVIDQICAIRIGDGRDTWHTILEYVRTGKAKREAGSTQALRYLELTGPTLALIVPREVGRNEYYGKKNFGLRSLQGGSQKAALIPRVYLDGVPENRQGQVELQECIAMAMCDQRSRLWALILRPSREGGSWERTGILRALKKGPKNGLKVLEIWREQSEMKTVIVA</sequence>
<reference evidence="1" key="1">
    <citation type="journal article" date="2020" name="Stud. Mycol.">
        <title>101 Dothideomycetes genomes: a test case for predicting lifestyles and emergence of pathogens.</title>
        <authorList>
            <person name="Haridas S."/>
            <person name="Albert R."/>
            <person name="Binder M."/>
            <person name="Bloem J."/>
            <person name="Labutti K."/>
            <person name="Salamov A."/>
            <person name="Andreopoulos B."/>
            <person name="Baker S."/>
            <person name="Barry K."/>
            <person name="Bills G."/>
            <person name="Bluhm B."/>
            <person name="Cannon C."/>
            <person name="Castanera R."/>
            <person name="Culley D."/>
            <person name="Daum C."/>
            <person name="Ezra D."/>
            <person name="Gonzalez J."/>
            <person name="Henrissat B."/>
            <person name="Kuo A."/>
            <person name="Liang C."/>
            <person name="Lipzen A."/>
            <person name="Lutzoni F."/>
            <person name="Magnuson J."/>
            <person name="Mondo S."/>
            <person name="Nolan M."/>
            <person name="Ohm R."/>
            <person name="Pangilinan J."/>
            <person name="Park H.-J."/>
            <person name="Ramirez L."/>
            <person name="Alfaro M."/>
            <person name="Sun H."/>
            <person name="Tritt A."/>
            <person name="Yoshinaga Y."/>
            <person name="Zwiers L.-H."/>
            <person name="Turgeon B."/>
            <person name="Goodwin S."/>
            <person name="Spatafora J."/>
            <person name="Crous P."/>
            <person name="Grigoriev I."/>
        </authorList>
    </citation>
    <scope>NUCLEOTIDE SEQUENCE</scope>
    <source>
        <strain evidence="1">CBS 122367</strain>
    </source>
</reference>
<proteinExistence type="predicted"/>
<protein>
    <recommendedName>
        <fullName evidence="3">Heterokaryon incompatibility domain-containing protein</fullName>
    </recommendedName>
</protein>
<gene>
    <name evidence="1" type="ORF">K458DRAFT_466942</name>
</gene>
<dbReference type="EMBL" id="MU005627">
    <property type="protein sequence ID" value="KAF2676980.1"/>
    <property type="molecule type" value="Genomic_DNA"/>
</dbReference>
<accession>A0A6G1IG16</accession>
<organism evidence="1 2">
    <name type="scientific">Lentithecium fluviatile CBS 122367</name>
    <dbReference type="NCBI Taxonomy" id="1168545"/>
    <lineage>
        <taxon>Eukaryota</taxon>
        <taxon>Fungi</taxon>
        <taxon>Dikarya</taxon>
        <taxon>Ascomycota</taxon>
        <taxon>Pezizomycotina</taxon>
        <taxon>Dothideomycetes</taxon>
        <taxon>Pleosporomycetidae</taxon>
        <taxon>Pleosporales</taxon>
        <taxon>Massarineae</taxon>
        <taxon>Lentitheciaceae</taxon>
        <taxon>Lentithecium</taxon>
    </lineage>
</organism>
<name>A0A6G1IG16_9PLEO</name>
<evidence type="ECO:0000313" key="1">
    <source>
        <dbReference type="EMBL" id="KAF2676980.1"/>
    </source>
</evidence>